<dbReference type="FunFam" id="3.40.50.2020:FF:000021">
    <property type="entry name" value="Adenine phosphoribosyltransferase"/>
    <property type="match status" value="1"/>
</dbReference>
<evidence type="ECO:0000313" key="13">
    <source>
        <dbReference type="EMBL" id="PIT88030.1"/>
    </source>
</evidence>
<proteinExistence type="inferred from homology"/>
<organism evidence="13 14">
    <name type="scientific">Candidatus Magasanikbacteria bacterium CG10_big_fil_rev_8_21_14_0_10_36_32</name>
    <dbReference type="NCBI Taxonomy" id="1974646"/>
    <lineage>
        <taxon>Bacteria</taxon>
        <taxon>Candidatus Magasanikiibacteriota</taxon>
    </lineage>
</organism>
<reference evidence="14" key="1">
    <citation type="submission" date="2017-09" db="EMBL/GenBank/DDBJ databases">
        <title>Depth-based differentiation of microbial function through sediment-hosted aquifers and enrichment of novel symbionts in the deep terrestrial subsurface.</title>
        <authorList>
            <person name="Probst A.J."/>
            <person name="Ladd B."/>
            <person name="Jarett J.K."/>
            <person name="Geller-Mcgrath D.E."/>
            <person name="Sieber C.M.K."/>
            <person name="Emerson J.B."/>
            <person name="Anantharaman K."/>
            <person name="Thomas B.C."/>
            <person name="Malmstrom R."/>
            <person name="Stieglmeier M."/>
            <person name="Klingl A."/>
            <person name="Woyke T."/>
            <person name="Ryan C.M."/>
            <person name="Banfield J.F."/>
        </authorList>
    </citation>
    <scope>NUCLEOTIDE SEQUENCE [LARGE SCALE GENOMIC DNA]</scope>
</reference>
<evidence type="ECO:0000256" key="10">
    <source>
        <dbReference type="ARBA" id="ARBA00022726"/>
    </source>
</evidence>
<comment type="catalytic activity">
    <reaction evidence="1 11">
        <text>AMP + diphosphate = 5-phospho-alpha-D-ribose 1-diphosphate + adenine</text>
        <dbReference type="Rhea" id="RHEA:16609"/>
        <dbReference type="ChEBI" id="CHEBI:16708"/>
        <dbReference type="ChEBI" id="CHEBI:33019"/>
        <dbReference type="ChEBI" id="CHEBI:58017"/>
        <dbReference type="ChEBI" id="CHEBI:456215"/>
        <dbReference type="EC" id="2.4.2.7"/>
    </reaction>
</comment>
<evidence type="ECO:0000313" key="14">
    <source>
        <dbReference type="Proteomes" id="UP000231426"/>
    </source>
</evidence>
<dbReference type="GO" id="GO:0016208">
    <property type="term" value="F:AMP binding"/>
    <property type="evidence" value="ECO:0007669"/>
    <property type="project" value="TreeGrafter"/>
</dbReference>
<evidence type="ECO:0000256" key="11">
    <source>
        <dbReference type="HAMAP-Rule" id="MF_00004"/>
    </source>
</evidence>
<dbReference type="NCBIfam" id="TIGR01090">
    <property type="entry name" value="apt"/>
    <property type="match status" value="1"/>
</dbReference>
<evidence type="ECO:0000256" key="6">
    <source>
        <dbReference type="ARBA" id="ARBA00011893"/>
    </source>
</evidence>
<evidence type="ECO:0000256" key="8">
    <source>
        <dbReference type="ARBA" id="ARBA00022676"/>
    </source>
</evidence>
<comment type="pathway">
    <text evidence="4 11">Purine metabolism; AMP biosynthesis via salvage pathway; AMP from adenine: step 1/1.</text>
</comment>
<evidence type="ECO:0000256" key="2">
    <source>
        <dbReference type="ARBA" id="ARBA00003968"/>
    </source>
</evidence>
<dbReference type="EMBL" id="PFBV01000006">
    <property type="protein sequence ID" value="PIT88030.1"/>
    <property type="molecule type" value="Genomic_DNA"/>
</dbReference>
<keyword evidence="10 11" id="KW-0660">Purine salvage</keyword>
<dbReference type="PANTHER" id="PTHR32315">
    <property type="entry name" value="ADENINE PHOSPHORIBOSYLTRANSFERASE"/>
    <property type="match status" value="1"/>
</dbReference>
<dbReference type="InterPro" id="IPR050054">
    <property type="entry name" value="UPRTase/APRTase"/>
</dbReference>
<comment type="caution">
    <text evidence="13">The sequence shown here is derived from an EMBL/GenBank/DDBJ whole genome shotgun (WGS) entry which is preliminary data.</text>
</comment>
<dbReference type="EC" id="2.4.2.7" evidence="6 11"/>
<dbReference type="PANTHER" id="PTHR32315:SF3">
    <property type="entry name" value="ADENINE PHOSPHORIBOSYLTRANSFERASE"/>
    <property type="match status" value="1"/>
</dbReference>
<dbReference type="InterPro" id="IPR029057">
    <property type="entry name" value="PRTase-like"/>
</dbReference>
<gene>
    <name evidence="11" type="primary">apt</name>
    <name evidence="13" type="ORF">COU29_04490</name>
</gene>
<evidence type="ECO:0000256" key="5">
    <source>
        <dbReference type="ARBA" id="ARBA00008391"/>
    </source>
</evidence>
<evidence type="ECO:0000256" key="9">
    <source>
        <dbReference type="ARBA" id="ARBA00022679"/>
    </source>
</evidence>
<evidence type="ECO:0000256" key="4">
    <source>
        <dbReference type="ARBA" id="ARBA00004659"/>
    </source>
</evidence>
<dbReference type="GO" id="GO:0003999">
    <property type="term" value="F:adenine phosphoribosyltransferase activity"/>
    <property type="evidence" value="ECO:0007669"/>
    <property type="project" value="UniProtKB-UniRule"/>
</dbReference>
<dbReference type="UniPathway" id="UPA00588">
    <property type="reaction ID" value="UER00646"/>
</dbReference>
<keyword evidence="8 11" id="KW-0328">Glycosyltransferase</keyword>
<dbReference type="GO" id="GO:0006166">
    <property type="term" value="P:purine ribonucleoside salvage"/>
    <property type="evidence" value="ECO:0007669"/>
    <property type="project" value="UniProtKB-UniRule"/>
</dbReference>
<dbReference type="AlphaFoldDB" id="A0A2M6W5L5"/>
<name>A0A2M6W5L5_9BACT</name>
<dbReference type="NCBIfam" id="NF002636">
    <property type="entry name" value="PRK02304.1-5"/>
    <property type="match status" value="1"/>
</dbReference>
<comment type="subcellular location">
    <subcellularLocation>
        <location evidence="3 11">Cytoplasm</location>
    </subcellularLocation>
</comment>
<dbReference type="GO" id="GO:0002055">
    <property type="term" value="F:adenine binding"/>
    <property type="evidence" value="ECO:0007669"/>
    <property type="project" value="TreeGrafter"/>
</dbReference>
<accession>A0A2M6W5L5</accession>
<evidence type="ECO:0000256" key="1">
    <source>
        <dbReference type="ARBA" id="ARBA00000868"/>
    </source>
</evidence>
<comment type="similarity">
    <text evidence="5 11">Belongs to the purine/pyrimidine phosphoribosyltransferase family.</text>
</comment>
<dbReference type="GO" id="GO:0005737">
    <property type="term" value="C:cytoplasm"/>
    <property type="evidence" value="ECO:0007669"/>
    <property type="project" value="UniProtKB-SubCell"/>
</dbReference>
<evidence type="ECO:0000256" key="3">
    <source>
        <dbReference type="ARBA" id="ARBA00004496"/>
    </source>
</evidence>
<dbReference type="HAMAP" id="MF_00004">
    <property type="entry name" value="Aden_phosphoribosyltr"/>
    <property type="match status" value="1"/>
</dbReference>
<dbReference type="SUPFAM" id="SSF53271">
    <property type="entry name" value="PRTase-like"/>
    <property type="match status" value="1"/>
</dbReference>
<dbReference type="Gene3D" id="3.40.50.2020">
    <property type="match status" value="1"/>
</dbReference>
<protein>
    <recommendedName>
        <fullName evidence="6 11">Adenine phosphoribosyltransferase</fullName>
        <shortName evidence="11">APRT</shortName>
        <ecNumber evidence="6 11">2.4.2.7</ecNumber>
    </recommendedName>
</protein>
<dbReference type="GO" id="GO:0044209">
    <property type="term" value="P:AMP salvage"/>
    <property type="evidence" value="ECO:0007669"/>
    <property type="project" value="UniProtKB-UniRule"/>
</dbReference>
<comment type="subunit">
    <text evidence="11">Homodimer.</text>
</comment>
<evidence type="ECO:0000259" key="12">
    <source>
        <dbReference type="Pfam" id="PF00156"/>
    </source>
</evidence>
<dbReference type="GO" id="GO:0006168">
    <property type="term" value="P:adenine salvage"/>
    <property type="evidence" value="ECO:0007669"/>
    <property type="project" value="InterPro"/>
</dbReference>
<keyword evidence="7 11" id="KW-0963">Cytoplasm</keyword>
<dbReference type="InterPro" id="IPR000836">
    <property type="entry name" value="PRTase_dom"/>
</dbReference>
<dbReference type="NCBIfam" id="NF002634">
    <property type="entry name" value="PRK02304.1-3"/>
    <property type="match status" value="1"/>
</dbReference>
<comment type="function">
    <text evidence="2 11">Catalyzes a salvage reaction resulting in the formation of AMP, that is energically less costly than de novo synthesis.</text>
</comment>
<dbReference type="InterPro" id="IPR005764">
    <property type="entry name" value="Ade_phspho_trans"/>
</dbReference>
<dbReference type="Pfam" id="PF00156">
    <property type="entry name" value="Pribosyltran"/>
    <property type="match status" value="1"/>
</dbReference>
<feature type="domain" description="Phosphoribosyltransferase" evidence="12">
    <location>
        <begin position="27"/>
        <end position="166"/>
    </location>
</feature>
<keyword evidence="9 11" id="KW-0808">Transferase</keyword>
<evidence type="ECO:0000256" key="7">
    <source>
        <dbReference type="ARBA" id="ARBA00022490"/>
    </source>
</evidence>
<dbReference type="Proteomes" id="UP000231426">
    <property type="component" value="Unassembled WGS sequence"/>
</dbReference>
<dbReference type="CDD" id="cd06223">
    <property type="entry name" value="PRTases_typeI"/>
    <property type="match status" value="1"/>
</dbReference>
<sequence length="175" mass="19281">MDLKNQIREIQDWPKKGVSFKDITTLLQDKESFRQTIDSLSKFCVDKKVDKIVGIDARGFLVAAPVAYKIGAGLSIVRKPGKLPYETIEQSYTLEYASNIIQMHTDAVTKGENVVLVDDLIATGGTALAACDLTEKLGGTIVGVYAVIDLLFLGGSDKLKKRGYEVKSLINYEYE</sequence>